<dbReference type="InterPro" id="IPR006311">
    <property type="entry name" value="TAT_signal"/>
</dbReference>
<dbReference type="PROSITE" id="PS51257">
    <property type="entry name" value="PROKAR_LIPOPROTEIN"/>
    <property type="match status" value="1"/>
</dbReference>
<dbReference type="Pfam" id="PF13416">
    <property type="entry name" value="SBP_bac_8"/>
    <property type="match status" value="1"/>
</dbReference>
<feature type="chain" id="PRO_5031271479" evidence="1">
    <location>
        <begin position="26"/>
        <end position="543"/>
    </location>
</feature>
<accession>A0A7W0CGZ6</accession>
<evidence type="ECO:0000313" key="2">
    <source>
        <dbReference type="EMBL" id="MBA2890926.1"/>
    </source>
</evidence>
<feature type="signal peptide" evidence="1">
    <location>
        <begin position="1"/>
        <end position="25"/>
    </location>
</feature>
<dbReference type="SUPFAM" id="SSF53850">
    <property type="entry name" value="Periplasmic binding protein-like II"/>
    <property type="match status" value="1"/>
</dbReference>
<evidence type="ECO:0000256" key="1">
    <source>
        <dbReference type="SAM" id="SignalP"/>
    </source>
</evidence>
<dbReference type="RefSeq" id="WP_181609696.1">
    <property type="nucleotide sequence ID" value="NZ_BAABAM010000006.1"/>
</dbReference>
<evidence type="ECO:0000313" key="3">
    <source>
        <dbReference type="Proteomes" id="UP000530928"/>
    </source>
</evidence>
<proteinExistence type="predicted"/>
<gene>
    <name evidence="2" type="ORF">HNR30_002267</name>
</gene>
<keyword evidence="1" id="KW-0732">Signal</keyword>
<comment type="caution">
    <text evidence="2">The sequence shown here is derived from an EMBL/GenBank/DDBJ whole genome shotgun (WGS) entry which is preliminary data.</text>
</comment>
<organism evidence="2 3">
    <name type="scientific">Nonomuraea soli</name>
    <dbReference type="NCBI Taxonomy" id="1032476"/>
    <lineage>
        <taxon>Bacteria</taxon>
        <taxon>Bacillati</taxon>
        <taxon>Actinomycetota</taxon>
        <taxon>Actinomycetes</taxon>
        <taxon>Streptosporangiales</taxon>
        <taxon>Streptosporangiaceae</taxon>
        <taxon>Nonomuraea</taxon>
    </lineage>
</organism>
<dbReference type="CDD" id="cd13583">
    <property type="entry name" value="PBP2_AlgQ_like_4"/>
    <property type="match status" value="1"/>
</dbReference>
<dbReference type="AlphaFoldDB" id="A0A7W0CGZ6"/>
<dbReference type="InterPro" id="IPR050490">
    <property type="entry name" value="Bact_solute-bd_prot1"/>
</dbReference>
<protein>
    <submittedName>
        <fullName evidence="2">Putative aldouronate transport system substrate-binding protein</fullName>
    </submittedName>
</protein>
<dbReference type="Gene3D" id="3.40.190.10">
    <property type="entry name" value="Periplasmic binding protein-like II"/>
    <property type="match status" value="2"/>
</dbReference>
<reference evidence="2 3" key="1">
    <citation type="submission" date="2020-07" db="EMBL/GenBank/DDBJ databases">
        <title>Genomic Encyclopedia of Type Strains, Phase IV (KMG-IV): sequencing the most valuable type-strain genomes for metagenomic binning, comparative biology and taxonomic classification.</title>
        <authorList>
            <person name="Goeker M."/>
        </authorList>
    </citation>
    <scope>NUCLEOTIDE SEQUENCE [LARGE SCALE GENOMIC DNA]</scope>
    <source>
        <strain evidence="2 3">DSM 45533</strain>
    </source>
</reference>
<dbReference type="PANTHER" id="PTHR43649">
    <property type="entry name" value="ARABINOSE-BINDING PROTEIN-RELATED"/>
    <property type="match status" value="1"/>
</dbReference>
<dbReference type="Proteomes" id="UP000530928">
    <property type="component" value="Unassembled WGS sequence"/>
</dbReference>
<dbReference type="EMBL" id="JACDUR010000002">
    <property type="protein sequence ID" value="MBA2890926.1"/>
    <property type="molecule type" value="Genomic_DNA"/>
</dbReference>
<keyword evidence="3" id="KW-1185">Reference proteome</keyword>
<name>A0A7W0CGZ6_9ACTN</name>
<sequence length="543" mass="60446">MRQVTRRHALLTFGALTLAAACSTAEEKPTAAAKGAAMEGYGVGKTFKAPQQLTFPILHNIHPAYPVKDDWLFWSELAKRTNVKLQTTLIPFSDYDQKKGLLISAGQAPLIVPKMYPGQEVPYIASGVLLPVSDYVEQMPHFMDKVTKWQLQGDLDTLRQNDGKYYVLPGLHEKVWSDYSFAVRTDILQELGLQAPKTWDDFHAMLKAMKEKYPDEYPFSDRWGIPTPGGAFLQQLGNAYGTNAGWNFANGRPVFWDDAAQKFIFTGTMPQYKQVVEYAAALVKEGLMDPESFTQKDDAANAKFTSGKSFVISSNAQSLVNDYRKGLAENNPKATVVKIPVPVGPMGETRTGLRTENGIVLMAKAKDDPNFAALLQFVDWLFYSDEGQLFAKWGVEGVTYTKDASGKITPAKDVDMVGLNPGAPKHLQKDFGFGNGVFAYGGTTALLQSTFSEEELEFQNVMNARQNRPLPPPAPLDELEQEQATLWETPLKDHVQQNTLNFILGKRDLAEWDAYAKELEGKNLAAYVDLINKAHVRFKEKHG</sequence>
<dbReference type="PROSITE" id="PS51318">
    <property type="entry name" value="TAT"/>
    <property type="match status" value="1"/>
</dbReference>
<dbReference type="InterPro" id="IPR006059">
    <property type="entry name" value="SBP"/>
</dbReference>
<dbReference type="PANTHER" id="PTHR43649:SF12">
    <property type="entry name" value="DIACETYLCHITOBIOSE BINDING PROTEIN DASA"/>
    <property type="match status" value="1"/>
</dbReference>